<evidence type="ECO:0000313" key="1">
    <source>
        <dbReference type="EMBL" id="EDX72800.1"/>
    </source>
</evidence>
<sequence length="40" mass="3963">MWGVGAEVQSSFIGGEGGFCCSIIGGEGGFCCSIIGGYLN</sequence>
<dbReference type="Proteomes" id="UP000003835">
    <property type="component" value="Unassembled WGS sequence"/>
</dbReference>
<dbReference type="EMBL" id="DS989861">
    <property type="protein sequence ID" value="EDX72800.1"/>
    <property type="molecule type" value="Genomic_DNA"/>
</dbReference>
<gene>
    <name evidence="1" type="ORF">MC7420_3246</name>
</gene>
<evidence type="ECO:0000313" key="2">
    <source>
        <dbReference type="Proteomes" id="UP000003835"/>
    </source>
</evidence>
<proteinExistence type="predicted"/>
<dbReference type="AlphaFoldDB" id="B4VYX0"/>
<dbReference type="HOGENOM" id="CLU_3287915_0_0_3"/>
<reference evidence="1 2" key="1">
    <citation type="submission" date="2008-07" db="EMBL/GenBank/DDBJ databases">
        <authorList>
            <person name="Tandeau de Marsac N."/>
            <person name="Ferriera S."/>
            <person name="Johnson J."/>
            <person name="Kravitz S."/>
            <person name="Beeson K."/>
            <person name="Sutton G."/>
            <person name="Rogers Y.-H."/>
            <person name="Friedman R."/>
            <person name="Frazier M."/>
            <person name="Venter J.C."/>
        </authorList>
    </citation>
    <scope>NUCLEOTIDE SEQUENCE [LARGE SCALE GENOMIC DNA]</scope>
    <source>
        <strain evidence="1 2">PCC 7420</strain>
    </source>
</reference>
<name>B4VYX0_9CYAN</name>
<organism evidence="1 2">
    <name type="scientific">Coleofasciculus chthonoplastes PCC 7420</name>
    <dbReference type="NCBI Taxonomy" id="118168"/>
    <lineage>
        <taxon>Bacteria</taxon>
        <taxon>Bacillati</taxon>
        <taxon>Cyanobacteriota</taxon>
        <taxon>Cyanophyceae</taxon>
        <taxon>Coleofasciculales</taxon>
        <taxon>Coleofasciculaceae</taxon>
        <taxon>Coleofasciculus</taxon>
    </lineage>
</organism>
<keyword evidence="2" id="KW-1185">Reference proteome</keyword>
<accession>B4VYX0</accession>
<protein>
    <submittedName>
        <fullName evidence="1">Uncharacterized protein</fullName>
    </submittedName>
</protein>